<keyword evidence="2" id="KW-0964">Secreted</keyword>
<dbReference type="InterPro" id="IPR001343">
    <property type="entry name" value="Hemolysn_Ca-bd"/>
</dbReference>
<dbReference type="PANTHER" id="PTHR38340:SF1">
    <property type="entry name" value="S-LAYER PROTEIN"/>
    <property type="match status" value="1"/>
</dbReference>
<sequence>MTLNGGHDTFHGNDYDDIIRGGSGNDIVYSYDGDDIVHGDTGADKLYGFWGDDDLYGGAGRDALTGGAGSDYLSGGADSDRLTGDSGKDYFVFDTRPSTKNVDRIVDFRPADDTIMLDNQVFTRVGRDGWLSSGAFATGSGARDSSDRIIYHKQSGALLYDDDGVGGVAAVKFAQLNSGLTLSKADFFIL</sequence>
<dbReference type="RefSeq" id="WP_152709153.1">
    <property type="nucleotide sequence ID" value="NZ_VOSJ01000003.1"/>
</dbReference>
<dbReference type="SUPFAM" id="SSF51120">
    <property type="entry name" value="beta-Roll"/>
    <property type="match status" value="1"/>
</dbReference>
<organism evidence="3 4">
    <name type="scientific">Microvirga tunisiensis</name>
    <dbReference type="NCBI Taxonomy" id="2108360"/>
    <lineage>
        <taxon>Bacteria</taxon>
        <taxon>Pseudomonadati</taxon>
        <taxon>Pseudomonadota</taxon>
        <taxon>Alphaproteobacteria</taxon>
        <taxon>Hyphomicrobiales</taxon>
        <taxon>Methylobacteriaceae</taxon>
        <taxon>Microvirga</taxon>
    </lineage>
</organism>
<evidence type="ECO:0000256" key="1">
    <source>
        <dbReference type="ARBA" id="ARBA00004613"/>
    </source>
</evidence>
<reference evidence="3 4" key="1">
    <citation type="journal article" date="2019" name="Syst. Appl. Microbiol.">
        <title>Microvirga tunisiensis sp. nov., a root nodule symbiotic bacterium isolated from Lupinus micranthus and L. luteus grown in Northern Tunisia.</title>
        <authorList>
            <person name="Msaddak A."/>
            <person name="Rejili M."/>
            <person name="Duran D."/>
            <person name="Mars M."/>
            <person name="Palacios J.M."/>
            <person name="Ruiz-Argueso T."/>
            <person name="Rey L."/>
            <person name="Imperial J."/>
        </authorList>
    </citation>
    <scope>NUCLEOTIDE SEQUENCE [LARGE SCALE GENOMIC DNA]</scope>
    <source>
        <strain evidence="3 4">Lmie10</strain>
    </source>
</reference>
<dbReference type="GO" id="GO:0005576">
    <property type="term" value="C:extracellular region"/>
    <property type="evidence" value="ECO:0007669"/>
    <property type="project" value="UniProtKB-SubCell"/>
</dbReference>
<accession>A0A5N7MC85</accession>
<dbReference type="PROSITE" id="PS00330">
    <property type="entry name" value="HEMOLYSIN_CALCIUM"/>
    <property type="match status" value="2"/>
</dbReference>
<evidence type="ECO:0000256" key="2">
    <source>
        <dbReference type="ARBA" id="ARBA00022525"/>
    </source>
</evidence>
<dbReference type="EMBL" id="VOSK01000004">
    <property type="protein sequence ID" value="MPR24250.1"/>
    <property type="molecule type" value="Genomic_DNA"/>
</dbReference>
<dbReference type="GO" id="GO:0005509">
    <property type="term" value="F:calcium ion binding"/>
    <property type="evidence" value="ECO:0007669"/>
    <property type="project" value="InterPro"/>
</dbReference>
<dbReference type="InterPro" id="IPR050557">
    <property type="entry name" value="RTX_toxin/Mannuronan_C5-epim"/>
</dbReference>
<comment type="caution">
    <text evidence="3">The sequence shown here is derived from an EMBL/GenBank/DDBJ whole genome shotgun (WGS) entry which is preliminary data.</text>
</comment>
<name>A0A5N7MC85_9HYPH</name>
<dbReference type="InterPro" id="IPR011049">
    <property type="entry name" value="Serralysin-like_metalloprot_C"/>
</dbReference>
<dbReference type="Proteomes" id="UP000403266">
    <property type="component" value="Unassembled WGS sequence"/>
</dbReference>
<dbReference type="OrthoDB" id="5380561at2"/>
<comment type="subcellular location">
    <subcellularLocation>
        <location evidence="1">Secreted</location>
    </subcellularLocation>
</comment>
<dbReference type="Pfam" id="PF00353">
    <property type="entry name" value="HemolysinCabind"/>
    <property type="match status" value="1"/>
</dbReference>
<dbReference type="Gene3D" id="2.150.10.10">
    <property type="entry name" value="Serralysin-like metalloprotease, C-terminal"/>
    <property type="match status" value="2"/>
</dbReference>
<dbReference type="PRINTS" id="PR00313">
    <property type="entry name" value="CABNDNGRPT"/>
</dbReference>
<keyword evidence="4" id="KW-1185">Reference proteome</keyword>
<dbReference type="AlphaFoldDB" id="A0A5N7MC85"/>
<evidence type="ECO:0000313" key="3">
    <source>
        <dbReference type="EMBL" id="MPR24250.1"/>
    </source>
</evidence>
<protein>
    <submittedName>
        <fullName evidence="3">Calcium-binding protein</fullName>
    </submittedName>
</protein>
<dbReference type="PANTHER" id="PTHR38340">
    <property type="entry name" value="S-LAYER PROTEIN"/>
    <property type="match status" value="1"/>
</dbReference>
<proteinExistence type="predicted"/>
<gene>
    <name evidence="3" type="ORF">FS320_03160</name>
</gene>
<dbReference type="InterPro" id="IPR018511">
    <property type="entry name" value="Hemolysin-typ_Ca-bd_CS"/>
</dbReference>
<evidence type="ECO:0000313" key="4">
    <source>
        <dbReference type="Proteomes" id="UP000403266"/>
    </source>
</evidence>